<protein>
    <submittedName>
        <fullName evidence="6">Creatininase family protein</fullName>
    </submittedName>
</protein>
<reference evidence="6 7" key="1">
    <citation type="submission" date="2019-04" db="EMBL/GenBank/DDBJ databases">
        <title>Lampropedia sp YIM MLB12 draf genome.</title>
        <authorList>
            <person name="Wang Y.-X."/>
        </authorList>
    </citation>
    <scope>NUCLEOTIDE SEQUENCE [LARGE SCALE GENOMIC DNA]</scope>
    <source>
        <strain evidence="6 7">YIM MLB12</strain>
    </source>
</reference>
<dbReference type="OrthoDB" id="9801445at2"/>
<keyword evidence="4" id="KW-0862">Zinc</keyword>
<dbReference type="GO" id="GO:0009231">
    <property type="term" value="P:riboflavin biosynthetic process"/>
    <property type="evidence" value="ECO:0007669"/>
    <property type="project" value="TreeGrafter"/>
</dbReference>
<comment type="cofactor">
    <cofactor evidence="1">
        <name>Zn(2+)</name>
        <dbReference type="ChEBI" id="CHEBI:29105"/>
    </cofactor>
</comment>
<proteinExistence type="inferred from homology"/>
<comment type="caution">
    <text evidence="6">The sequence shown here is derived from an EMBL/GenBank/DDBJ whole genome shotgun (WGS) entry which is preliminary data.</text>
</comment>
<dbReference type="EMBL" id="SSWX01000004">
    <property type="protein sequence ID" value="THJ35341.1"/>
    <property type="molecule type" value="Genomic_DNA"/>
</dbReference>
<dbReference type="SUPFAM" id="SSF102215">
    <property type="entry name" value="Creatininase"/>
    <property type="match status" value="1"/>
</dbReference>
<keyword evidence="2" id="KW-0479">Metal-binding</keyword>
<dbReference type="Gene3D" id="3.40.50.10310">
    <property type="entry name" value="Creatininase"/>
    <property type="match status" value="1"/>
</dbReference>
<dbReference type="InterPro" id="IPR003785">
    <property type="entry name" value="Creatininase/forma_Hydrolase"/>
</dbReference>
<keyword evidence="3" id="KW-0378">Hydrolase</keyword>
<dbReference type="PANTHER" id="PTHR35005:SF1">
    <property type="entry name" value="2-AMINO-5-FORMYLAMINO-6-RIBOSYLAMINOPYRIMIDIN-4(3H)-ONE 5'-MONOPHOSPHATE DEFORMYLASE"/>
    <property type="match status" value="1"/>
</dbReference>
<dbReference type="GO" id="GO:0046872">
    <property type="term" value="F:metal ion binding"/>
    <property type="evidence" value="ECO:0007669"/>
    <property type="project" value="UniProtKB-KW"/>
</dbReference>
<gene>
    <name evidence="6" type="ORF">E8K88_04645</name>
</gene>
<organism evidence="6 7">
    <name type="scientific">Lampropedia aestuarii</name>
    <dbReference type="NCBI Taxonomy" id="2562762"/>
    <lineage>
        <taxon>Bacteria</taxon>
        <taxon>Pseudomonadati</taxon>
        <taxon>Pseudomonadota</taxon>
        <taxon>Betaproteobacteria</taxon>
        <taxon>Burkholderiales</taxon>
        <taxon>Comamonadaceae</taxon>
        <taxon>Lampropedia</taxon>
    </lineage>
</organism>
<dbReference type="Pfam" id="PF02633">
    <property type="entry name" value="Creatininase"/>
    <property type="match status" value="1"/>
</dbReference>
<accession>A0A4S5BVX2</accession>
<evidence type="ECO:0000313" key="7">
    <source>
        <dbReference type="Proteomes" id="UP000306236"/>
    </source>
</evidence>
<dbReference type="GO" id="GO:0016811">
    <property type="term" value="F:hydrolase activity, acting on carbon-nitrogen (but not peptide) bonds, in linear amides"/>
    <property type="evidence" value="ECO:0007669"/>
    <property type="project" value="TreeGrafter"/>
</dbReference>
<dbReference type="InterPro" id="IPR024087">
    <property type="entry name" value="Creatininase-like_sf"/>
</dbReference>
<evidence type="ECO:0000256" key="1">
    <source>
        <dbReference type="ARBA" id="ARBA00001947"/>
    </source>
</evidence>
<comment type="similarity">
    <text evidence="5">Belongs to the creatininase superfamily.</text>
</comment>
<evidence type="ECO:0000256" key="4">
    <source>
        <dbReference type="ARBA" id="ARBA00022833"/>
    </source>
</evidence>
<keyword evidence="7" id="KW-1185">Reference proteome</keyword>
<sequence length="275" mass="29904">MTAWPHWRWEALSTRDFQARAGSDLLQRTVAVLPLGATEQHGPHLPLCVDTAITDGIIDAMHTQWQAQAAAVRPPLLVLPTQSIGFSPEHTSFAGTLSLSASTVLALWNDIGAGIAASGVRRVLLFNSHGGNVSVMDMVARQLRQQHGLLTYGSSWFNLPRSAEIAALSNAHEDRFGVHAGEDETAIMRYLSPELVAMEYAQDFRSMSEQRAAQFALLGNGKSAKMGWMMQDYNPQGAAGNARAATADKGQLLVEHAGQQLLQLIDEISQQPWPL</sequence>
<evidence type="ECO:0000256" key="3">
    <source>
        <dbReference type="ARBA" id="ARBA00022801"/>
    </source>
</evidence>
<name>A0A4S5BVX2_9BURK</name>
<evidence type="ECO:0000313" key="6">
    <source>
        <dbReference type="EMBL" id="THJ35341.1"/>
    </source>
</evidence>
<evidence type="ECO:0000256" key="2">
    <source>
        <dbReference type="ARBA" id="ARBA00022723"/>
    </source>
</evidence>
<evidence type="ECO:0000256" key="5">
    <source>
        <dbReference type="ARBA" id="ARBA00024029"/>
    </source>
</evidence>
<dbReference type="Proteomes" id="UP000306236">
    <property type="component" value="Unassembled WGS sequence"/>
</dbReference>
<dbReference type="PANTHER" id="PTHR35005">
    <property type="entry name" value="3-DEHYDRO-SCYLLO-INOSOSE HYDROLASE"/>
    <property type="match status" value="1"/>
</dbReference>
<dbReference type="AlphaFoldDB" id="A0A4S5BVX2"/>